<evidence type="ECO:0000313" key="2">
    <source>
        <dbReference type="EMBL" id="ANI92918.1"/>
    </source>
</evidence>
<dbReference type="Proteomes" id="UP000186104">
    <property type="component" value="Chromosome"/>
</dbReference>
<dbReference type="AlphaFoldDB" id="A0A173LMU5"/>
<keyword evidence="3" id="KW-1185">Reference proteome</keyword>
<evidence type="ECO:0000313" key="3">
    <source>
        <dbReference type="Proteomes" id="UP000186104"/>
    </source>
</evidence>
<feature type="region of interest" description="Disordered" evidence="1">
    <location>
        <begin position="1"/>
        <end position="21"/>
    </location>
</feature>
<dbReference type="KEGG" id="dtm:BJL86_2151"/>
<dbReference type="RefSeq" id="WP_156515403.1">
    <property type="nucleotide sequence ID" value="NZ_CP015961.1"/>
</dbReference>
<protein>
    <submittedName>
        <fullName evidence="2">Uncharacterized protein</fullName>
    </submittedName>
</protein>
<organism evidence="2 3">
    <name type="scientific">Dietzia timorensis</name>
    <dbReference type="NCBI Taxonomy" id="499555"/>
    <lineage>
        <taxon>Bacteria</taxon>
        <taxon>Bacillati</taxon>
        <taxon>Actinomycetota</taxon>
        <taxon>Actinomycetes</taxon>
        <taxon>Mycobacteriales</taxon>
        <taxon>Dietziaceae</taxon>
        <taxon>Dietzia</taxon>
    </lineage>
</organism>
<accession>A0A173LMU5</accession>
<reference evidence="2 3" key="1">
    <citation type="submission" date="2016-06" db="EMBL/GenBank/DDBJ databases">
        <title>Complete genome sequence of a saline-alkali tolerant type strain Dietzia timorensis ID05-A0528T.</title>
        <authorList>
            <person name="Wu X."/>
        </authorList>
    </citation>
    <scope>NUCLEOTIDE SEQUENCE [LARGE SCALE GENOMIC DNA]</scope>
    <source>
        <strain evidence="2 3">ID05-A0528</strain>
    </source>
</reference>
<sequence>MNNPASESTDPASQAAQQPTAALTSFTELLGLDDGTGTVCTPDGYCS</sequence>
<dbReference type="EMBL" id="CP015961">
    <property type="protein sequence ID" value="ANI92918.1"/>
    <property type="molecule type" value="Genomic_DNA"/>
</dbReference>
<name>A0A173LMU5_9ACTN</name>
<feature type="compositionally biased region" description="Low complexity" evidence="1">
    <location>
        <begin position="8"/>
        <end position="21"/>
    </location>
</feature>
<proteinExistence type="predicted"/>
<gene>
    <name evidence="2" type="ORF">BJL86_2151</name>
</gene>
<evidence type="ECO:0000256" key="1">
    <source>
        <dbReference type="SAM" id="MobiDB-lite"/>
    </source>
</evidence>